<dbReference type="Proteomes" id="UP000199109">
    <property type="component" value="Unassembled WGS sequence"/>
</dbReference>
<dbReference type="STRING" id="641691.SAMN05421636_11129"/>
<evidence type="ECO:0000313" key="1">
    <source>
        <dbReference type="EMBL" id="SDF08150.1"/>
    </source>
</evidence>
<organism evidence="1 2">
    <name type="scientific">Pricia antarctica</name>
    <dbReference type="NCBI Taxonomy" id="641691"/>
    <lineage>
        <taxon>Bacteria</taxon>
        <taxon>Pseudomonadati</taxon>
        <taxon>Bacteroidota</taxon>
        <taxon>Flavobacteriia</taxon>
        <taxon>Flavobacteriales</taxon>
        <taxon>Flavobacteriaceae</taxon>
        <taxon>Pricia</taxon>
    </lineage>
</organism>
<accession>A0A1G7I608</accession>
<dbReference type="Gene3D" id="3.40.50.720">
    <property type="entry name" value="NAD(P)-binding Rossmann-like Domain"/>
    <property type="match status" value="1"/>
</dbReference>
<dbReference type="OrthoDB" id="9803333at2"/>
<gene>
    <name evidence="1" type="ORF">SAMN05421636_11129</name>
</gene>
<evidence type="ECO:0000313" key="2">
    <source>
        <dbReference type="Proteomes" id="UP000199109"/>
    </source>
</evidence>
<protein>
    <recommendedName>
        <fullName evidence="3">Enoyl-(Acyl carrier protein) reductase</fullName>
    </recommendedName>
</protein>
<dbReference type="EMBL" id="FNAO01000011">
    <property type="protein sequence ID" value="SDF08150.1"/>
    <property type="molecule type" value="Genomic_DNA"/>
</dbReference>
<evidence type="ECO:0008006" key="3">
    <source>
        <dbReference type="Google" id="ProtNLM"/>
    </source>
</evidence>
<proteinExistence type="predicted"/>
<dbReference type="AlphaFoldDB" id="A0A1G7I608"/>
<dbReference type="SUPFAM" id="SSF51735">
    <property type="entry name" value="NAD(P)-binding Rossmann-fold domains"/>
    <property type="match status" value="1"/>
</dbReference>
<keyword evidence="2" id="KW-1185">Reference proteome</keyword>
<dbReference type="InterPro" id="IPR036291">
    <property type="entry name" value="NAD(P)-bd_dom_sf"/>
</dbReference>
<name>A0A1G7I608_9FLAO</name>
<sequence>MGRPGQSLEVGPAYVFLACRDSSYMTGQVLHINVGEIIGGLATSIKLQKDLSTTGLI</sequence>
<reference evidence="1 2" key="1">
    <citation type="submission" date="2016-10" db="EMBL/GenBank/DDBJ databases">
        <authorList>
            <person name="de Groot N.N."/>
        </authorList>
    </citation>
    <scope>NUCLEOTIDE SEQUENCE [LARGE SCALE GENOMIC DNA]</scope>
    <source>
        <strain evidence="1 2">DSM 23421</strain>
    </source>
</reference>